<evidence type="ECO:0000259" key="21">
    <source>
        <dbReference type="PROSITE" id="PS51914"/>
    </source>
</evidence>
<dbReference type="PANTHER" id="PTHR15071:SF13">
    <property type="entry name" value="AUTOPHAGY-RELATED PROTEIN 27"/>
    <property type="match status" value="1"/>
</dbReference>
<keyword evidence="14" id="KW-0496">Mitochondrion</keyword>
<evidence type="ECO:0000256" key="15">
    <source>
        <dbReference type="ARBA" id="ARBA00023136"/>
    </source>
</evidence>
<evidence type="ECO:0000256" key="17">
    <source>
        <dbReference type="ARBA" id="ARBA00023329"/>
    </source>
</evidence>
<keyword evidence="15 19" id="KW-0472">Membrane</keyword>
<keyword evidence="10" id="KW-0653">Protein transport</keyword>
<keyword evidence="9 20" id="KW-0732">Signal</keyword>
<evidence type="ECO:0000256" key="5">
    <source>
        <dbReference type="ARBA" id="ARBA00005363"/>
    </source>
</evidence>
<evidence type="ECO:0000256" key="11">
    <source>
        <dbReference type="ARBA" id="ARBA00022989"/>
    </source>
</evidence>
<evidence type="ECO:0000256" key="12">
    <source>
        <dbReference type="ARBA" id="ARBA00023006"/>
    </source>
</evidence>
<evidence type="ECO:0000256" key="13">
    <source>
        <dbReference type="ARBA" id="ARBA00023034"/>
    </source>
</evidence>
<evidence type="ECO:0000256" key="16">
    <source>
        <dbReference type="ARBA" id="ARBA00023157"/>
    </source>
</evidence>
<dbReference type="GO" id="GO:0030659">
    <property type="term" value="C:cytoplasmic vesicle membrane"/>
    <property type="evidence" value="ECO:0007669"/>
    <property type="project" value="UniProtKB-SubCell"/>
</dbReference>
<accession>A0AAD6HC52</accession>
<name>A0AAD6HC52_9EURO</name>
<evidence type="ECO:0000256" key="20">
    <source>
        <dbReference type="SAM" id="SignalP"/>
    </source>
</evidence>
<sequence length="322" mass="35627">TLHITAMRIQSHRAPLLLSALLSGFASAVSFKCSDIKTSDHTFDLSGLKGTHEVFHSSNETAGFVTNTTYVLNICDVLHGAANRGKLTCGTTRNVCGFPKKYRNDSHQIIEGVFPVAGLDHVGEGSKDPVATPLREINEDEEGLRLRMSGGEYPVETDKTRPAAAIIDFVCDPDRSGLEGVPSIQDENGDKDMRRRDGEDAVRDPSLTVKSFGPDADDTYILKLDWRTRYACYDYQGGNSGDANSSQHWGFFTWMIILVFLCVAAYLIFGSWLNYNRYGARGWDLLPHGDTLRDVPYIFQDWVRRVVNTLQGSGSRGGYSAV</sequence>
<dbReference type="InterPro" id="IPR009011">
    <property type="entry name" value="Man6P_isomerase_rcpt-bd_dom_sf"/>
</dbReference>
<feature type="transmembrane region" description="Helical" evidence="19">
    <location>
        <begin position="249"/>
        <end position="269"/>
    </location>
</feature>
<feature type="compositionally biased region" description="Basic and acidic residues" evidence="18">
    <location>
        <begin position="188"/>
        <end position="200"/>
    </location>
</feature>
<dbReference type="AlphaFoldDB" id="A0AAD6HC52"/>
<dbReference type="PANTHER" id="PTHR15071">
    <property type="entry name" value="MANNOSE-6-PHOSPHATE RECEPTOR FAMILY MEMBER"/>
    <property type="match status" value="1"/>
</dbReference>
<dbReference type="GO" id="GO:0000139">
    <property type="term" value="C:Golgi membrane"/>
    <property type="evidence" value="ECO:0007669"/>
    <property type="project" value="UniProtKB-SubCell"/>
</dbReference>
<dbReference type="GO" id="GO:0006914">
    <property type="term" value="P:autophagy"/>
    <property type="evidence" value="ECO:0007669"/>
    <property type="project" value="UniProtKB-KW"/>
</dbReference>
<comment type="similarity">
    <text evidence="5">Belongs to the ATG27 family.</text>
</comment>
<dbReference type="Pfam" id="PF09451">
    <property type="entry name" value="ATG27"/>
    <property type="match status" value="1"/>
</dbReference>
<feature type="signal peptide" evidence="20">
    <location>
        <begin position="1"/>
        <end position="28"/>
    </location>
</feature>
<dbReference type="GO" id="GO:0034045">
    <property type="term" value="C:phagophore assembly site membrane"/>
    <property type="evidence" value="ECO:0007669"/>
    <property type="project" value="UniProtKB-SubCell"/>
</dbReference>
<keyword evidence="17" id="KW-0968">Cytoplasmic vesicle</keyword>
<evidence type="ECO:0000256" key="14">
    <source>
        <dbReference type="ARBA" id="ARBA00023128"/>
    </source>
</evidence>
<keyword evidence="13" id="KW-0333">Golgi apparatus</keyword>
<evidence type="ECO:0000256" key="7">
    <source>
        <dbReference type="ARBA" id="ARBA00022448"/>
    </source>
</evidence>
<evidence type="ECO:0000256" key="1">
    <source>
        <dbReference type="ARBA" id="ARBA00004304"/>
    </source>
</evidence>
<evidence type="ECO:0000256" key="2">
    <source>
        <dbReference type="ARBA" id="ARBA00004358"/>
    </source>
</evidence>
<feature type="non-terminal residue" evidence="22">
    <location>
        <position position="1"/>
    </location>
</feature>
<reference evidence="22" key="1">
    <citation type="journal article" date="2023" name="IMA Fungus">
        <title>Comparative genomic study of the Penicillium genus elucidates a diverse pangenome and 15 lateral gene transfer events.</title>
        <authorList>
            <person name="Petersen C."/>
            <person name="Sorensen T."/>
            <person name="Nielsen M.R."/>
            <person name="Sondergaard T.E."/>
            <person name="Sorensen J.L."/>
            <person name="Fitzpatrick D.A."/>
            <person name="Frisvad J.C."/>
            <person name="Nielsen K.L."/>
        </authorList>
    </citation>
    <scope>NUCLEOTIDE SEQUENCE</scope>
    <source>
        <strain evidence="22">IBT 17514</strain>
    </source>
</reference>
<keyword evidence="7" id="KW-0813">Transport</keyword>
<keyword evidence="23" id="KW-1185">Reference proteome</keyword>
<dbReference type="SUPFAM" id="SSF50911">
    <property type="entry name" value="Mannose 6-phosphate receptor domain"/>
    <property type="match status" value="1"/>
</dbReference>
<evidence type="ECO:0000256" key="4">
    <source>
        <dbReference type="ARBA" id="ARBA00004614"/>
    </source>
</evidence>
<feature type="domain" description="MRH" evidence="21">
    <location>
        <begin position="31"/>
        <end position="234"/>
    </location>
</feature>
<keyword evidence="8 19" id="KW-0812">Transmembrane</keyword>
<dbReference type="GO" id="GO:0015031">
    <property type="term" value="P:protein transport"/>
    <property type="evidence" value="ECO:0007669"/>
    <property type="project" value="UniProtKB-KW"/>
</dbReference>
<evidence type="ECO:0000256" key="10">
    <source>
        <dbReference type="ARBA" id="ARBA00022927"/>
    </source>
</evidence>
<comment type="subcellular location">
    <subcellularLocation>
        <location evidence="2">Cytoplasmic vesicle membrane</location>
        <topology evidence="2">Single-pass type I membrane protein</topology>
    </subcellularLocation>
    <subcellularLocation>
        <location evidence="4">Golgi apparatus membrane</location>
        <topology evidence="4">Single-pass type I membrane protein</topology>
    </subcellularLocation>
    <subcellularLocation>
        <location evidence="1">Mitochondrion membrane</location>
        <topology evidence="1">Single-pass membrane protein</topology>
    </subcellularLocation>
    <subcellularLocation>
        <location evidence="3">Preautophagosomal structure membrane</location>
        <topology evidence="3">Single-pass type I membrane protein</topology>
    </subcellularLocation>
</comment>
<evidence type="ECO:0000256" key="3">
    <source>
        <dbReference type="ARBA" id="ARBA00004472"/>
    </source>
</evidence>
<keyword evidence="12" id="KW-0072">Autophagy</keyword>
<dbReference type="EMBL" id="JAQJAN010000020">
    <property type="protein sequence ID" value="KAJ5704158.1"/>
    <property type="molecule type" value="Genomic_DNA"/>
</dbReference>
<proteinExistence type="inferred from homology"/>
<evidence type="ECO:0000256" key="9">
    <source>
        <dbReference type="ARBA" id="ARBA00022729"/>
    </source>
</evidence>
<evidence type="ECO:0000313" key="23">
    <source>
        <dbReference type="Proteomes" id="UP001215712"/>
    </source>
</evidence>
<dbReference type="InterPro" id="IPR018939">
    <property type="entry name" value="Autophagy-rel_prot_27"/>
</dbReference>
<evidence type="ECO:0000256" key="18">
    <source>
        <dbReference type="SAM" id="MobiDB-lite"/>
    </source>
</evidence>
<keyword evidence="16" id="KW-1015">Disulfide bond</keyword>
<dbReference type="GO" id="GO:0031966">
    <property type="term" value="C:mitochondrial membrane"/>
    <property type="evidence" value="ECO:0007669"/>
    <property type="project" value="UniProtKB-SubCell"/>
</dbReference>
<organism evidence="22 23">
    <name type="scientific">Penicillium malachiteum</name>
    <dbReference type="NCBI Taxonomy" id="1324776"/>
    <lineage>
        <taxon>Eukaryota</taxon>
        <taxon>Fungi</taxon>
        <taxon>Dikarya</taxon>
        <taxon>Ascomycota</taxon>
        <taxon>Pezizomycotina</taxon>
        <taxon>Eurotiomycetes</taxon>
        <taxon>Eurotiomycetidae</taxon>
        <taxon>Eurotiales</taxon>
        <taxon>Aspergillaceae</taxon>
        <taxon>Penicillium</taxon>
    </lineage>
</organism>
<feature type="chain" id="PRO_5042247011" description="Autophagy-related protein 27" evidence="20">
    <location>
        <begin position="29"/>
        <end position="322"/>
    </location>
</feature>
<evidence type="ECO:0000256" key="19">
    <source>
        <dbReference type="SAM" id="Phobius"/>
    </source>
</evidence>
<protein>
    <recommendedName>
        <fullName evidence="6">Autophagy-related protein 27</fullName>
    </recommendedName>
</protein>
<evidence type="ECO:0000256" key="8">
    <source>
        <dbReference type="ARBA" id="ARBA00022692"/>
    </source>
</evidence>
<evidence type="ECO:0000256" key="6">
    <source>
        <dbReference type="ARBA" id="ARBA00013776"/>
    </source>
</evidence>
<dbReference type="Proteomes" id="UP001215712">
    <property type="component" value="Unassembled WGS sequence"/>
</dbReference>
<keyword evidence="11 19" id="KW-1133">Transmembrane helix</keyword>
<reference evidence="22" key="2">
    <citation type="submission" date="2023-01" db="EMBL/GenBank/DDBJ databases">
        <authorList>
            <person name="Petersen C."/>
        </authorList>
    </citation>
    <scope>NUCLEOTIDE SEQUENCE</scope>
    <source>
        <strain evidence="22">IBT 17514</strain>
    </source>
</reference>
<comment type="caution">
    <text evidence="22">The sequence shown here is derived from an EMBL/GenBank/DDBJ whole genome shotgun (WGS) entry which is preliminary data.</text>
</comment>
<dbReference type="InterPro" id="IPR044865">
    <property type="entry name" value="MRH_dom"/>
</dbReference>
<dbReference type="Gene3D" id="2.70.130.10">
    <property type="entry name" value="Mannose-6-phosphate receptor binding domain"/>
    <property type="match status" value="1"/>
</dbReference>
<gene>
    <name evidence="22" type="ORF">N7493_011296</name>
</gene>
<evidence type="ECO:0000313" key="22">
    <source>
        <dbReference type="EMBL" id="KAJ5704158.1"/>
    </source>
</evidence>
<feature type="region of interest" description="Disordered" evidence="18">
    <location>
        <begin position="177"/>
        <end position="200"/>
    </location>
</feature>
<dbReference type="PROSITE" id="PS51914">
    <property type="entry name" value="MRH"/>
    <property type="match status" value="1"/>
</dbReference>